<dbReference type="Gene3D" id="3.90.550.10">
    <property type="entry name" value="Spore Coat Polysaccharide Biosynthesis Protein SpsA, Chain A"/>
    <property type="match status" value="1"/>
</dbReference>
<evidence type="ECO:0000313" key="3">
    <source>
        <dbReference type="Proteomes" id="UP001161580"/>
    </source>
</evidence>
<dbReference type="InterPro" id="IPR029044">
    <property type="entry name" value="Nucleotide-diphossugar_trans"/>
</dbReference>
<evidence type="ECO:0000313" key="2">
    <source>
        <dbReference type="EMBL" id="MDI7924045.1"/>
    </source>
</evidence>
<name>A0AAE3QHG6_9HYPH</name>
<dbReference type="EMBL" id="JALDYZ010000011">
    <property type="protein sequence ID" value="MDI7924045.1"/>
    <property type="molecule type" value="Genomic_DNA"/>
</dbReference>
<evidence type="ECO:0000259" key="1">
    <source>
        <dbReference type="Pfam" id="PF00535"/>
    </source>
</evidence>
<dbReference type="PANTHER" id="PTHR22916">
    <property type="entry name" value="GLYCOSYLTRANSFERASE"/>
    <property type="match status" value="1"/>
</dbReference>
<dbReference type="Gene3D" id="3.40.50.2000">
    <property type="entry name" value="Glycogen Phosphorylase B"/>
    <property type="match status" value="1"/>
</dbReference>
<dbReference type="InterPro" id="IPR001173">
    <property type="entry name" value="Glyco_trans_2-like"/>
</dbReference>
<organism evidence="2 3">
    <name type="scientific">Ferirhizobium litorale</name>
    <dbReference type="NCBI Taxonomy" id="2927786"/>
    <lineage>
        <taxon>Bacteria</taxon>
        <taxon>Pseudomonadati</taxon>
        <taxon>Pseudomonadota</taxon>
        <taxon>Alphaproteobacteria</taxon>
        <taxon>Hyphomicrobiales</taxon>
        <taxon>Rhizobiaceae</taxon>
        <taxon>Ferirhizobium</taxon>
    </lineage>
</organism>
<dbReference type="Pfam" id="PF00535">
    <property type="entry name" value="Glycos_transf_2"/>
    <property type="match status" value="1"/>
</dbReference>
<sequence>MLNVDTSSLDANYKQKTLPKRYLDSALEIFRFAISPNKSRRRISRLLKRLRTLGFHERALADLCAIVNKTNGYGEGSLAAKGLLHFCMDHSDPKYHPVIERCLSIVQRAAVTSKDKRNFAIMAAEFSYLSGDEGKARKLLARSLSSHFHVDLLLASANLEKDPLTRLSLVNRALASQGLAQIKIGGNDALDLYDRIEIDDSEIRYIDRPELISIIVPAYNSESTILTALKSIQQQSWTNFECIVVDDCSSDCTSDVVEKFASTDPRFRLIKQENNAGAYVARNTGLDRATGQFITCHDADDWSHPSKLEQQVKCLLEDSRLLASVSCQARMLPDLTFTRRGMFGAYMADNFSSLMLRREVFERMGYWDSVRFAADGEFMRRFKAVFGKQTLQNIPKLLSFPRYTSTSLTGGKRFGFNGYFFGARQYYFERLTEHHRKNSDLRYPFPMDKRPFAIPASMGPLRRKSEVERHFDVIIASDFRVDGASIIACIEEIQAHQKAGLRTGLVQIGHYEFDALRGLDPKINTLLDLGLVELLVYGEEVSCDLLLIRYPRVLQDYQAFVPSVEARHIKILINQAPMSDYAAKGELIYDIQKCVANLKRHFGKDASWHPIGPAIRDVLLKHHAGCLNQTDLSDMDWLDIVDLREWRRPSAREVSVRPIIGRHSRDHATKWPTDGEAMRAIYPGGDEFEVRVLGGARSAKKVLGSIPSNWTVYPFGSVAPPEFLRCLDFFVYFTNEASVEPFGRVIIEAMSVGVPVILPFSYQPLFEGAALYAAPEGVQPLIRKLVSDPAFYRSQVEYAFEFVDEKFGYDMHIERVKPFLSRARDGDDFSFGTSRPMSSTPKTVDMDG</sequence>
<dbReference type="AlphaFoldDB" id="A0AAE3QHG6"/>
<protein>
    <submittedName>
        <fullName evidence="2">Glycosyltransferase</fullName>
        <ecNumber evidence="2">2.4.-.-</ecNumber>
    </submittedName>
</protein>
<dbReference type="PANTHER" id="PTHR22916:SF3">
    <property type="entry name" value="UDP-GLCNAC:BETAGAL BETA-1,3-N-ACETYLGLUCOSAMINYLTRANSFERASE-LIKE PROTEIN 1"/>
    <property type="match status" value="1"/>
</dbReference>
<dbReference type="SUPFAM" id="SSF53756">
    <property type="entry name" value="UDP-Glycosyltransferase/glycogen phosphorylase"/>
    <property type="match status" value="1"/>
</dbReference>
<feature type="domain" description="Glycosyltransferase 2-like" evidence="1">
    <location>
        <begin position="213"/>
        <end position="352"/>
    </location>
</feature>
<keyword evidence="2" id="KW-0808">Transferase</keyword>
<accession>A0AAE3QHG6</accession>
<gene>
    <name evidence="2" type="ORF">MRS75_18425</name>
</gene>
<proteinExistence type="predicted"/>
<dbReference type="Proteomes" id="UP001161580">
    <property type="component" value="Unassembled WGS sequence"/>
</dbReference>
<comment type="caution">
    <text evidence="2">The sequence shown here is derived from an EMBL/GenBank/DDBJ whole genome shotgun (WGS) entry which is preliminary data.</text>
</comment>
<dbReference type="GO" id="GO:0016758">
    <property type="term" value="F:hexosyltransferase activity"/>
    <property type="evidence" value="ECO:0007669"/>
    <property type="project" value="UniProtKB-ARBA"/>
</dbReference>
<dbReference type="CDD" id="cd00761">
    <property type="entry name" value="Glyco_tranf_GTA_type"/>
    <property type="match status" value="1"/>
</dbReference>
<dbReference type="SUPFAM" id="SSF53448">
    <property type="entry name" value="Nucleotide-diphospho-sugar transferases"/>
    <property type="match status" value="1"/>
</dbReference>
<keyword evidence="3" id="KW-1185">Reference proteome</keyword>
<keyword evidence="2" id="KW-0328">Glycosyltransferase</keyword>
<dbReference type="RefSeq" id="WP_311787299.1">
    <property type="nucleotide sequence ID" value="NZ_JALDYY010000008.1"/>
</dbReference>
<reference evidence="2" key="1">
    <citation type="submission" date="2022-03" db="EMBL/GenBank/DDBJ databases">
        <title>Fererhizobium litorale gen. nov., sp. nov., isolated from sandy sediments of the Sea of Japan seashore.</title>
        <authorList>
            <person name="Romanenko L."/>
            <person name="Kurilenko V."/>
            <person name="Otstavnykh N."/>
            <person name="Svetashev V."/>
            <person name="Tekutyeva L."/>
            <person name="Isaeva M."/>
            <person name="Mikhailov V."/>
        </authorList>
    </citation>
    <scope>NUCLEOTIDE SEQUENCE</scope>
    <source>
        <strain evidence="2">KMM 9576</strain>
    </source>
</reference>
<dbReference type="EC" id="2.4.-.-" evidence="2"/>